<accession>A0A9P4WIM9</accession>
<dbReference type="EMBL" id="SWKV01000084">
    <property type="protein sequence ID" value="KAF3033261.1"/>
    <property type="molecule type" value="Genomic_DNA"/>
</dbReference>
<evidence type="ECO:0000313" key="3">
    <source>
        <dbReference type="EMBL" id="KAF3033261.1"/>
    </source>
</evidence>
<protein>
    <recommendedName>
        <fullName evidence="2">SnoaL-like domain-containing protein</fullName>
    </recommendedName>
</protein>
<feature type="domain" description="SnoaL-like" evidence="2">
    <location>
        <begin position="49"/>
        <end position="181"/>
    </location>
</feature>
<gene>
    <name evidence="3" type="ORF">E8E12_003574</name>
</gene>
<dbReference type="OrthoDB" id="2148716at2759"/>
<comment type="caution">
    <text evidence="3">The sequence shown here is derived from an EMBL/GenBank/DDBJ whole genome shotgun (WGS) entry which is preliminary data.</text>
</comment>
<feature type="chain" id="PRO_5040150252" description="SnoaL-like domain-containing protein" evidence="1">
    <location>
        <begin position="20"/>
        <end position="194"/>
    </location>
</feature>
<proteinExistence type="predicted"/>
<dbReference type="Gene3D" id="3.10.450.50">
    <property type="match status" value="1"/>
</dbReference>
<feature type="signal peptide" evidence="1">
    <location>
        <begin position="1"/>
        <end position="19"/>
    </location>
</feature>
<dbReference type="CDD" id="cd00531">
    <property type="entry name" value="NTF2_like"/>
    <property type="match status" value="1"/>
</dbReference>
<name>A0A9P4WIM9_9PLEO</name>
<dbReference type="Proteomes" id="UP000758155">
    <property type="component" value="Unassembled WGS sequence"/>
</dbReference>
<sequence length="194" mass="21313">MRISTAFTLLLAAAHATTSRPCTSFSPGPITFSELPGYFPRQKISKLTDLADIEEIRQTLSQYAFSIDGRDFDALSDIFAEDAVANYSAPLGVLNGLAVIETTLAAALSQFPGTQHQLGTQRIRLCEKHTAISTTYYRAAHYLNATGGALQVIDDSGVLIAYSQYQDSWIKHNGKWKIVYRNNVYMGPLVTDLS</sequence>
<evidence type="ECO:0000256" key="1">
    <source>
        <dbReference type="SAM" id="SignalP"/>
    </source>
</evidence>
<dbReference type="AlphaFoldDB" id="A0A9P4WIM9"/>
<dbReference type="InterPro" id="IPR037401">
    <property type="entry name" value="SnoaL-like"/>
</dbReference>
<reference evidence="3" key="1">
    <citation type="submission" date="2019-04" db="EMBL/GenBank/DDBJ databases">
        <title>Sequencing of skin fungus with MAO and IRED activity.</title>
        <authorList>
            <person name="Marsaioli A.J."/>
            <person name="Bonatto J.M.C."/>
            <person name="Reis Junior O."/>
        </authorList>
    </citation>
    <scope>NUCLEOTIDE SEQUENCE</scope>
    <source>
        <strain evidence="3">28M1</strain>
    </source>
</reference>
<dbReference type="InterPro" id="IPR032710">
    <property type="entry name" value="NTF2-like_dom_sf"/>
</dbReference>
<keyword evidence="1" id="KW-0732">Signal</keyword>
<evidence type="ECO:0000259" key="2">
    <source>
        <dbReference type="Pfam" id="PF13577"/>
    </source>
</evidence>
<organism evidence="3 4">
    <name type="scientific">Didymella heteroderae</name>
    <dbReference type="NCBI Taxonomy" id="1769908"/>
    <lineage>
        <taxon>Eukaryota</taxon>
        <taxon>Fungi</taxon>
        <taxon>Dikarya</taxon>
        <taxon>Ascomycota</taxon>
        <taxon>Pezizomycotina</taxon>
        <taxon>Dothideomycetes</taxon>
        <taxon>Pleosporomycetidae</taxon>
        <taxon>Pleosporales</taxon>
        <taxon>Pleosporineae</taxon>
        <taxon>Didymellaceae</taxon>
        <taxon>Didymella</taxon>
    </lineage>
</organism>
<keyword evidence="4" id="KW-1185">Reference proteome</keyword>
<dbReference type="Pfam" id="PF13577">
    <property type="entry name" value="SnoaL_4"/>
    <property type="match status" value="1"/>
</dbReference>
<dbReference type="SUPFAM" id="SSF54427">
    <property type="entry name" value="NTF2-like"/>
    <property type="match status" value="1"/>
</dbReference>
<evidence type="ECO:0000313" key="4">
    <source>
        <dbReference type="Proteomes" id="UP000758155"/>
    </source>
</evidence>